<evidence type="ECO:0000256" key="3">
    <source>
        <dbReference type="PROSITE-ProRule" id="PRU00339"/>
    </source>
</evidence>
<keyword evidence="5" id="KW-1133">Transmembrane helix</keyword>
<dbReference type="Proteomes" id="UP000787472">
    <property type="component" value="Unassembled WGS sequence"/>
</dbReference>
<protein>
    <submittedName>
        <fullName evidence="6">Tetratricopeptide repeat protein</fullName>
    </submittedName>
</protein>
<keyword evidence="5" id="KW-0472">Membrane</keyword>
<dbReference type="SMART" id="SM00028">
    <property type="entry name" value="TPR"/>
    <property type="match status" value="1"/>
</dbReference>
<comment type="caution">
    <text evidence="6">The sequence shown here is derived from an EMBL/GenBank/DDBJ whole genome shotgun (WGS) entry which is preliminary data.</text>
</comment>
<evidence type="ECO:0000256" key="2">
    <source>
        <dbReference type="ARBA" id="ARBA00022803"/>
    </source>
</evidence>
<dbReference type="PROSITE" id="PS50005">
    <property type="entry name" value="TPR"/>
    <property type="match status" value="1"/>
</dbReference>
<name>A0A9E5JW13_9GAMM</name>
<keyword evidence="1" id="KW-0677">Repeat</keyword>
<dbReference type="SUPFAM" id="SSF48452">
    <property type="entry name" value="TPR-like"/>
    <property type="match status" value="1"/>
</dbReference>
<keyword evidence="5" id="KW-0812">Transmembrane</keyword>
<dbReference type="InterPro" id="IPR011990">
    <property type="entry name" value="TPR-like_helical_dom_sf"/>
</dbReference>
<dbReference type="AlphaFoldDB" id="A0A9E5JW13"/>
<sequence length="274" mass="31417">MAVIAGGDAVVSPRDGVAMVMEHRAGRHTLAKLWWLILGLTLLGLVLWQWWLAHQPDRRWQDLWMSRDQQGEWYFQRGEYLKAAQVYHSPDWVAMSLYAAQQFDAAQQRWSRSAWSQADWQNPARQRQRGAQLLFNQANSLAQQEDYPLAADYYQLALQLQPGWLAAEENLSLVQVLGKQPKKAPHQQGEVRLDADEIVFDLDKDEARDQEASESQGEPMSAKEIQALWMRQLQTRPVDFLRLKFRYQVSVDPARNAEPAATQAEPAATQAEPP</sequence>
<feature type="transmembrane region" description="Helical" evidence="5">
    <location>
        <begin position="33"/>
        <end position="51"/>
    </location>
</feature>
<feature type="region of interest" description="Disordered" evidence="4">
    <location>
        <begin position="252"/>
        <end position="274"/>
    </location>
</feature>
<dbReference type="Gene3D" id="1.25.40.10">
    <property type="entry name" value="Tetratricopeptide repeat domain"/>
    <property type="match status" value="1"/>
</dbReference>
<dbReference type="InterPro" id="IPR013105">
    <property type="entry name" value="TPR_2"/>
</dbReference>
<evidence type="ECO:0000313" key="7">
    <source>
        <dbReference type="Proteomes" id="UP000787472"/>
    </source>
</evidence>
<reference evidence="6" key="1">
    <citation type="submission" date="2020-03" db="EMBL/GenBank/DDBJ databases">
        <authorList>
            <person name="Guo F."/>
        </authorList>
    </citation>
    <scope>NUCLEOTIDE SEQUENCE</scope>
    <source>
        <strain evidence="6">JCM 30134</strain>
    </source>
</reference>
<dbReference type="Pfam" id="PF07719">
    <property type="entry name" value="TPR_2"/>
    <property type="match status" value="1"/>
</dbReference>
<dbReference type="EMBL" id="JAAONZ010000010">
    <property type="protein sequence ID" value="NHO66526.1"/>
    <property type="molecule type" value="Genomic_DNA"/>
</dbReference>
<evidence type="ECO:0000256" key="4">
    <source>
        <dbReference type="SAM" id="MobiDB-lite"/>
    </source>
</evidence>
<keyword evidence="2 3" id="KW-0802">TPR repeat</keyword>
<evidence type="ECO:0000256" key="1">
    <source>
        <dbReference type="ARBA" id="ARBA00022737"/>
    </source>
</evidence>
<evidence type="ECO:0000256" key="5">
    <source>
        <dbReference type="SAM" id="Phobius"/>
    </source>
</evidence>
<proteinExistence type="predicted"/>
<feature type="repeat" description="TPR" evidence="3">
    <location>
        <begin position="131"/>
        <end position="164"/>
    </location>
</feature>
<gene>
    <name evidence="6" type="ORF">G8770_13335</name>
</gene>
<dbReference type="InterPro" id="IPR019734">
    <property type="entry name" value="TPR_rpt"/>
</dbReference>
<evidence type="ECO:0000313" key="6">
    <source>
        <dbReference type="EMBL" id="NHO66526.1"/>
    </source>
</evidence>
<keyword evidence="7" id="KW-1185">Reference proteome</keyword>
<organism evidence="6 7">
    <name type="scientific">Pseudomaricurvus hydrocarbonicus</name>
    <dbReference type="NCBI Taxonomy" id="1470433"/>
    <lineage>
        <taxon>Bacteria</taxon>
        <taxon>Pseudomonadati</taxon>
        <taxon>Pseudomonadota</taxon>
        <taxon>Gammaproteobacteria</taxon>
        <taxon>Cellvibrionales</taxon>
        <taxon>Cellvibrionaceae</taxon>
        <taxon>Pseudomaricurvus</taxon>
    </lineage>
</organism>
<feature type="compositionally biased region" description="Low complexity" evidence="4">
    <location>
        <begin position="257"/>
        <end position="274"/>
    </location>
</feature>
<accession>A0A9E5JW13</accession>